<gene>
    <name evidence="1" type="ORF">J2Z37_003235</name>
</gene>
<dbReference type="EMBL" id="JAGGKT010000010">
    <property type="protein sequence ID" value="MBP1933222.1"/>
    <property type="molecule type" value="Genomic_DNA"/>
</dbReference>
<evidence type="ECO:0000313" key="2">
    <source>
        <dbReference type="Proteomes" id="UP001519343"/>
    </source>
</evidence>
<keyword evidence="2" id="KW-1185">Reference proteome</keyword>
<comment type="caution">
    <text evidence="1">The sequence shown here is derived from an EMBL/GenBank/DDBJ whole genome shotgun (WGS) entry which is preliminary data.</text>
</comment>
<dbReference type="Gene3D" id="3.40.1350.10">
    <property type="match status" value="1"/>
</dbReference>
<dbReference type="Proteomes" id="UP001519343">
    <property type="component" value="Unassembled WGS sequence"/>
</dbReference>
<dbReference type="InterPro" id="IPR011856">
    <property type="entry name" value="tRNA_endonuc-like_dom_sf"/>
</dbReference>
<accession>A0ABS4GSW6</accession>
<evidence type="ECO:0000313" key="1">
    <source>
        <dbReference type="EMBL" id="MBP1933222.1"/>
    </source>
</evidence>
<protein>
    <recommendedName>
        <fullName evidence="3">RAMA domain-containing protein</fullName>
    </recommendedName>
</protein>
<reference evidence="1 2" key="1">
    <citation type="submission" date="2021-03" db="EMBL/GenBank/DDBJ databases">
        <title>Genomic Encyclopedia of Type Strains, Phase IV (KMG-IV): sequencing the most valuable type-strain genomes for metagenomic binning, comparative biology and taxonomic classification.</title>
        <authorList>
            <person name="Goeker M."/>
        </authorList>
    </citation>
    <scope>NUCLEOTIDE SEQUENCE [LARGE SCALE GENOMIC DNA]</scope>
    <source>
        <strain evidence="1 2">DSM 24738</strain>
    </source>
</reference>
<dbReference type="RefSeq" id="WP_209811240.1">
    <property type="nucleotide sequence ID" value="NZ_JAGGKT010000010.1"/>
</dbReference>
<name>A0ABS4GSW6_9BACL</name>
<sequence length="338" mass="39110">MLVPIHLDDGIKKSEVEIEDLTFSSLGLREGDLEEFLRLNIDLLFGDNESLLVIGQQVRNQQGGRSDLVALDENGNLVLIEIKRDLQDIRNRKEPFEFQAIRYAANYAKIKDVDELVDNLFVPYIERHRTEYEESVLTTSEMARRRITSFLAKNNAVKTFNRKQRIVLVAAEFDAQTLSACAWLINNHVDLNCFTIHPVKIGEQYLLSVNQVLPPMPIEDFYVEIIDEKSRATSRVSPDDTGMSRTYLPRMPKLFEWGIVQKDDLLTIKDFEDSEAKALNPKEVEFKGERMSYNQWGQKVTGWSSICIYEWAKSQRLDDLLDKLRREKMTELSQVGIE</sequence>
<evidence type="ECO:0008006" key="3">
    <source>
        <dbReference type="Google" id="ProtNLM"/>
    </source>
</evidence>
<organism evidence="1 2">
    <name type="scientific">Ammoniphilus resinae</name>
    <dbReference type="NCBI Taxonomy" id="861532"/>
    <lineage>
        <taxon>Bacteria</taxon>
        <taxon>Bacillati</taxon>
        <taxon>Bacillota</taxon>
        <taxon>Bacilli</taxon>
        <taxon>Bacillales</taxon>
        <taxon>Paenibacillaceae</taxon>
        <taxon>Aneurinibacillus group</taxon>
        <taxon>Ammoniphilus</taxon>
    </lineage>
</organism>
<proteinExistence type="predicted"/>